<reference evidence="2" key="1">
    <citation type="submission" date="2021-06" db="EMBL/GenBank/DDBJ databases">
        <title>Parelaphostrongylus tenuis whole genome reference sequence.</title>
        <authorList>
            <person name="Garwood T.J."/>
            <person name="Larsen P.A."/>
            <person name="Fountain-Jones N.M."/>
            <person name="Garbe J.R."/>
            <person name="Macchietto M.G."/>
            <person name="Kania S.A."/>
            <person name="Gerhold R.W."/>
            <person name="Richards J.E."/>
            <person name="Wolf T.M."/>
        </authorList>
    </citation>
    <scope>NUCLEOTIDE SEQUENCE</scope>
    <source>
        <strain evidence="2">MNPRO001-30</strain>
        <tissue evidence="2">Meninges</tissue>
    </source>
</reference>
<gene>
    <name evidence="2" type="ORF">KIN20_001940</name>
</gene>
<accession>A0AAD5QD60</accession>
<name>A0AAD5QD60_PARTN</name>
<protein>
    <submittedName>
        <fullName evidence="2">Uncharacterized protein</fullName>
    </submittedName>
</protein>
<feature type="region of interest" description="Disordered" evidence="1">
    <location>
        <begin position="92"/>
        <end position="119"/>
    </location>
</feature>
<dbReference type="EMBL" id="JAHQIW010000252">
    <property type="protein sequence ID" value="KAJ1347007.1"/>
    <property type="molecule type" value="Genomic_DNA"/>
</dbReference>
<comment type="caution">
    <text evidence="2">The sequence shown here is derived from an EMBL/GenBank/DDBJ whole genome shotgun (WGS) entry which is preliminary data.</text>
</comment>
<evidence type="ECO:0000256" key="1">
    <source>
        <dbReference type="SAM" id="MobiDB-lite"/>
    </source>
</evidence>
<sequence length="119" mass="13127">MSDESIDRHQLNIRTPTNTEAGRLHGGGGGGGDDGDDESRRLSRHSETRGCGVTSANTTAEYRYSVTLVVVEYVHTERRQDDLRWSVQIIDKKSGRDGVEADRGDWVDAATTETDPRHG</sequence>
<dbReference type="Proteomes" id="UP001196413">
    <property type="component" value="Unassembled WGS sequence"/>
</dbReference>
<dbReference type="AlphaFoldDB" id="A0AAD5QD60"/>
<feature type="region of interest" description="Disordered" evidence="1">
    <location>
        <begin position="1"/>
        <end position="57"/>
    </location>
</feature>
<feature type="compositionally biased region" description="Basic and acidic residues" evidence="1">
    <location>
        <begin position="38"/>
        <end position="48"/>
    </location>
</feature>
<feature type="compositionally biased region" description="Basic and acidic residues" evidence="1">
    <location>
        <begin position="1"/>
        <end position="10"/>
    </location>
</feature>
<feature type="compositionally biased region" description="Basic and acidic residues" evidence="1">
    <location>
        <begin position="92"/>
        <end position="106"/>
    </location>
</feature>
<evidence type="ECO:0000313" key="2">
    <source>
        <dbReference type="EMBL" id="KAJ1347007.1"/>
    </source>
</evidence>
<evidence type="ECO:0000313" key="3">
    <source>
        <dbReference type="Proteomes" id="UP001196413"/>
    </source>
</evidence>
<organism evidence="2 3">
    <name type="scientific">Parelaphostrongylus tenuis</name>
    <name type="common">Meningeal worm</name>
    <dbReference type="NCBI Taxonomy" id="148309"/>
    <lineage>
        <taxon>Eukaryota</taxon>
        <taxon>Metazoa</taxon>
        <taxon>Ecdysozoa</taxon>
        <taxon>Nematoda</taxon>
        <taxon>Chromadorea</taxon>
        <taxon>Rhabditida</taxon>
        <taxon>Rhabditina</taxon>
        <taxon>Rhabditomorpha</taxon>
        <taxon>Strongyloidea</taxon>
        <taxon>Metastrongylidae</taxon>
        <taxon>Parelaphostrongylus</taxon>
    </lineage>
</organism>
<keyword evidence="3" id="KW-1185">Reference proteome</keyword>
<proteinExistence type="predicted"/>